<accession>A0AAN8FM65</accession>
<evidence type="ECO:0000313" key="3">
    <source>
        <dbReference type="Proteomes" id="UP001331761"/>
    </source>
</evidence>
<keyword evidence="3" id="KW-1185">Reference proteome</keyword>
<proteinExistence type="predicted"/>
<dbReference type="GO" id="GO:0017064">
    <property type="term" value="F:fatty acid amide hydrolase activity"/>
    <property type="evidence" value="ECO:0007669"/>
    <property type="project" value="TreeGrafter"/>
</dbReference>
<evidence type="ECO:0000313" key="2">
    <source>
        <dbReference type="EMBL" id="KAK5966728.1"/>
    </source>
</evidence>
<name>A0AAN8FM65_TRICO</name>
<dbReference type="InterPro" id="IPR052096">
    <property type="entry name" value="Endocannabinoid_amidase"/>
</dbReference>
<feature type="domain" description="Amidase" evidence="1">
    <location>
        <begin position="2"/>
        <end position="71"/>
    </location>
</feature>
<dbReference type="GO" id="GO:0009062">
    <property type="term" value="P:fatty acid catabolic process"/>
    <property type="evidence" value="ECO:0007669"/>
    <property type="project" value="TreeGrafter"/>
</dbReference>
<dbReference type="EMBL" id="WIXE01023172">
    <property type="protein sequence ID" value="KAK5966728.1"/>
    <property type="molecule type" value="Genomic_DNA"/>
</dbReference>
<comment type="caution">
    <text evidence="2">The sequence shown here is derived from an EMBL/GenBank/DDBJ whole genome shotgun (WGS) entry which is preliminary data.</text>
</comment>
<evidence type="ECO:0000259" key="1">
    <source>
        <dbReference type="Pfam" id="PF01425"/>
    </source>
</evidence>
<dbReference type="InterPro" id="IPR023631">
    <property type="entry name" value="Amidase_dom"/>
</dbReference>
<dbReference type="AlphaFoldDB" id="A0AAN8FM65"/>
<reference evidence="2 3" key="1">
    <citation type="submission" date="2019-10" db="EMBL/GenBank/DDBJ databases">
        <title>Assembly and Annotation for the nematode Trichostrongylus colubriformis.</title>
        <authorList>
            <person name="Martin J."/>
        </authorList>
    </citation>
    <scope>NUCLEOTIDE SEQUENCE [LARGE SCALE GENOMIC DNA]</scope>
    <source>
        <strain evidence="2">G859</strain>
        <tissue evidence="2">Whole worm</tissue>
    </source>
</reference>
<organism evidence="2 3">
    <name type="scientific">Trichostrongylus colubriformis</name>
    <name type="common">Black scour worm</name>
    <dbReference type="NCBI Taxonomy" id="6319"/>
    <lineage>
        <taxon>Eukaryota</taxon>
        <taxon>Metazoa</taxon>
        <taxon>Ecdysozoa</taxon>
        <taxon>Nematoda</taxon>
        <taxon>Chromadorea</taxon>
        <taxon>Rhabditida</taxon>
        <taxon>Rhabditina</taxon>
        <taxon>Rhabditomorpha</taxon>
        <taxon>Strongyloidea</taxon>
        <taxon>Trichostrongylidae</taxon>
        <taxon>Trichostrongylus</taxon>
    </lineage>
</organism>
<dbReference type="Pfam" id="PF01425">
    <property type="entry name" value="Amidase"/>
    <property type="match status" value="1"/>
</dbReference>
<dbReference type="PANTHER" id="PTHR45847">
    <property type="entry name" value="FATTY ACID AMIDE HYDROLASE"/>
    <property type="match status" value="1"/>
</dbReference>
<dbReference type="Proteomes" id="UP001331761">
    <property type="component" value="Unassembled WGS sequence"/>
</dbReference>
<dbReference type="InterPro" id="IPR036928">
    <property type="entry name" value="AS_sf"/>
</dbReference>
<dbReference type="Gene3D" id="3.90.1300.10">
    <property type="entry name" value="Amidase signature (AS) domain"/>
    <property type="match status" value="1"/>
</dbReference>
<dbReference type="GO" id="GO:0004040">
    <property type="term" value="F:amidase activity"/>
    <property type="evidence" value="ECO:0007669"/>
    <property type="project" value="TreeGrafter"/>
</dbReference>
<sequence>MFVKEAEQWALEWDRKAQEKAFTKPPLFGVPISLKECVPLEGYDQTRGFAQDVNAPTEVDSVLVQQIKRLGEFYLFI</sequence>
<protein>
    <recommendedName>
        <fullName evidence="1">Amidase domain-containing protein</fullName>
    </recommendedName>
</protein>
<gene>
    <name evidence="2" type="ORF">GCK32_019288</name>
</gene>
<dbReference type="PANTHER" id="PTHR45847:SF11">
    <property type="entry name" value="AMIDASE DOMAIN-CONTAINING PROTEIN"/>
    <property type="match status" value="1"/>
</dbReference>
<dbReference type="SUPFAM" id="SSF75304">
    <property type="entry name" value="Amidase signature (AS) enzymes"/>
    <property type="match status" value="1"/>
</dbReference>